<evidence type="ECO:0000313" key="1">
    <source>
        <dbReference type="EMBL" id="GFO40970.1"/>
    </source>
</evidence>
<comment type="caution">
    <text evidence="1">The sequence shown here is derived from an EMBL/GenBank/DDBJ whole genome shotgun (WGS) entry which is preliminary data.</text>
</comment>
<accession>A0AAV4DAA6</accession>
<proteinExistence type="predicted"/>
<organism evidence="1 2">
    <name type="scientific">Plakobranchus ocellatus</name>
    <dbReference type="NCBI Taxonomy" id="259542"/>
    <lineage>
        <taxon>Eukaryota</taxon>
        <taxon>Metazoa</taxon>
        <taxon>Spiralia</taxon>
        <taxon>Lophotrochozoa</taxon>
        <taxon>Mollusca</taxon>
        <taxon>Gastropoda</taxon>
        <taxon>Heterobranchia</taxon>
        <taxon>Euthyneura</taxon>
        <taxon>Panpulmonata</taxon>
        <taxon>Sacoglossa</taxon>
        <taxon>Placobranchoidea</taxon>
        <taxon>Plakobranchidae</taxon>
        <taxon>Plakobranchus</taxon>
    </lineage>
</organism>
<dbReference type="EMBL" id="BLXT01007646">
    <property type="protein sequence ID" value="GFO40970.1"/>
    <property type="molecule type" value="Genomic_DNA"/>
</dbReference>
<sequence length="143" mass="16483">MLRTFVAKVNMSGVLKGILAWISSLNKKALYFHCVSQHLNLCIVKSGEKQAHYNDQPGRLLQLCTKEAEEAEGEAINKCERLMSRLRTLKMYLAEQFNSSTLMQVLHQHYHVNIMDAVNTFARRFKTRCMVLLPKTLLNEENV</sequence>
<evidence type="ECO:0000313" key="2">
    <source>
        <dbReference type="Proteomes" id="UP000735302"/>
    </source>
</evidence>
<dbReference type="Proteomes" id="UP000735302">
    <property type="component" value="Unassembled WGS sequence"/>
</dbReference>
<name>A0AAV4DAA6_9GAST</name>
<protein>
    <submittedName>
        <fullName evidence="1">Uncharacterized protein</fullName>
    </submittedName>
</protein>
<reference evidence="1 2" key="1">
    <citation type="journal article" date="2021" name="Elife">
        <title>Chloroplast acquisition without the gene transfer in kleptoplastic sea slugs, Plakobranchus ocellatus.</title>
        <authorList>
            <person name="Maeda T."/>
            <person name="Takahashi S."/>
            <person name="Yoshida T."/>
            <person name="Shimamura S."/>
            <person name="Takaki Y."/>
            <person name="Nagai Y."/>
            <person name="Toyoda A."/>
            <person name="Suzuki Y."/>
            <person name="Arimoto A."/>
            <person name="Ishii H."/>
            <person name="Satoh N."/>
            <person name="Nishiyama T."/>
            <person name="Hasebe M."/>
            <person name="Maruyama T."/>
            <person name="Minagawa J."/>
            <person name="Obokata J."/>
            <person name="Shigenobu S."/>
        </authorList>
    </citation>
    <scope>NUCLEOTIDE SEQUENCE [LARGE SCALE GENOMIC DNA]</scope>
</reference>
<dbReference type="AlphaFoldDB" id="A0AAV4DAA6"/>
<gene>
    <name evidence="1" type="ORF">PoB_006747500</name>
</gene>
<keyword evidence="2" id="KW-1185">Reference proteome</keyword>